<dbReference type="Pfam" id="PF03932">
    <property type="entry name" value="CutC"/>
    <property type="match status" value="1"/>
</dbReference>
<comment type="caution">
    <text evidence="2">Once thought to be involved in copper homeostasis, experiments in E.coli have shown this is not the case.</text>
</comment>
<evidence type="ECO:0000313" key="4">
    <source>
        <dbReference type="Proteomes" id="UP001634747"/>
    </source>
</evidence>
<comment type="similarity">
    <text evidence="1 2">Belongs to the CutC family.</text>
</comment>
<keyword evidence="2" id="KW-0963">Cytoplasm</keyword>
<gene>
    <name evidence="2" type="primary">cutC</name>
    <name evidence="3" type="ORF">ACK2TP_00275</name>
</gene>
<name>A0ABW9KGU0_9BACT</name>
<comment type="subcellular location">
    <subcellularLocation>
        <location evidence="2">Cytoplasm</location>
    </subcellularLocation>
</comment>
<evidence type="ECO:0000256" key="1">
    <source>
        <dbReference type="ARBA" id="ARBA00007768"/>
    </source>
</evidence>
<protein>
    <recommendedName>
        <fullName evidence="2">PF03932 family protein CutC</fullName>
    </recommendedName>
</protein>
<dbReference type="Proteomes" id="UP001634747">
    <property type="component" value="Unassembled WGS sequence"/>
</dbReference>
<keyword evidence="4" id="KW-1185">Reference proteome</keyword>
<sequence length="225" mass="23575">MRPTFELCAETLEACEAARLGGADRVELCVNLHLDGTTPPDAMIAAAVERSGLPVHVLVRPEADDFVYRPAVFARIREGIVRAKELGAAGVVVGVLNEDRTVAVHAMRELVELASPLPVEFHRAFDRTPDLFAALEDVIATGCARVLTSGGAPDVIAGAAVLDALVRQAAGRIAIAAGGGLRVSNVGALQKAWTGQHYHGSLGGAADGVQVLAKRVRDLRAELAH</sequence>
<evidence type="ECO:0000256" key="2">
    <source>
        <dbReference type="HAMAP-Rule" id="MF_00795"/>
    </source>
</evidence>
<dbReference type="InterPro" id="IPR036822">
    <property type="entry name" value="CutC-like_dom_sf"/>
</dbReference>
<organism evidence="3 4">
    <name type="scientific">Terriglobus aquaticus</name>
    <dbReference type="NCBI Taxonomy" id="940139"/>
    <lineage>
        <taxon>Bacteria</taxon>
        <taxon>Pseudomonadati</taxon>
        <taxon>Acidobacteriota</taxon>
        <taxon>Terriglobia</taxon>
        <taxon>Terriglobales</taxon>
        <taxon>Acidobacteriaceae</taxon>
        <taxon>Terriglobus</taxon>
    </lineage>
</organism>
<dbReference type="PANTHER" id="PTHR12598:SF0">
    <property type="entry name" value="COPPER HOMEOSTASIS PROTEIN CUTC HOMOLOG"/>
    <property type="match status" value="1"/>
</dbReference>
<dbReference type="Gene3D" id="3.20.20.380">
    <property type="entry name" value="Copper homeostasis (CutC) domain"/>
    <property type="match status" value="1"/>
</dbReference>
<dbReference type="RefSeq" id="WP_263414243.1">
    <property type="nucleotide sequence ID" value="NZ_BAABBH010000001.1"/>
</dbReference>
<dbReference type="EMBL" id="JBJYXY010000001">
    <property type="protein sequence ID" value="MFN2974185.1"/>
    <property type="molecule type" value="Genomic_DNA"/>
</dbReference>
<reference evidence="3 4" key="1">
    <citation type="submission" date="2024-12" db="EMBL/GenBank/DDBJ databases">
        <authorList>
            <person name="Lee Y."/>
        </authorList>
    </citation>
    <scope>NUCLEOTIDE SEQUENCE [LARGE SCALE GENOMIC DNA]</scope>
    <source>
        <strain evidence="3 4">03SUJ4</strain>
    </source>
</reference>
<dbReference type="HAMAP" id="MF_00795">
    <property type="entry name" value="CutC"/>
    <property type="match status" value="1"/>
</dbReference>
<proteinExistence type="inferred from homology"/>
<accession>A0ABW9KGU0</accession>
<comment type="caution">
    <text evidence="3">The sequence shown here is derived from an EMBL/GenBank/DDBJ whole genome shotgun (WGS) entry which is preliminary data.</text>
</comment>
<dbReference type="PANTHER" id="PTHR12598">
    <property type="entry name" value="COPPER HOMEOSTASIS PROTEIN CUTC"/>
    <property type="match status" value="1"/>
</dbReference>
<dbReference type="SUPFAM" id="SSF110395">
    <property type="entry name" value="CutC-like"/>
    <property type="match status" value="1"/>
</dbReference>
<dbReference type="InterPro" id="IPR005627">
    <property type="entry name" value="CutC-like"/>
</dbReference>
<evidence type="ECO:0000313" key="3">
    <source>
        <dbReference type="EMBL" id="MFN2974185.1"/>
    </source>
</evidence>